<organism evidence="1 2">
    <name type="scientific">Paramarasmius palmivorus</name>
    <dbReference type="NCBI Taxonomy" id="297713"/>
    <lineage>
        <taxon>Eukaryota</taxon>
        <taxon>Fungi</taxon>
        <taxon>Dikarya</taxon>
        <taxon>Basidiomycota</taxon>
        <taxon>Agaricomycotina</taxon>
        <taxon>Agaricomycetes</taxon>
        <taxon>Agaricomycetidae</taxon>
        <taxon>Agaricales</taxon>
        <taxon>Marasmiineae</taxon>
        <taxon>Marasmiaceae</taxon>
        <taxon>Paramarasmius</taxon>
    </lineage>
</organism>
<keyword evidence="2" id="KW-1185">Reference proteome</keyword>
<proteinExistence type="predicted"/>
<accession>A0AAW0CUV5</accession>
<comment type="caution">
    <text evidence="1">The sequence shown here is derived from an EMBL/GenBank/DDBJ whole genome shotgun (WGS) entry which is preliminary data.</text>
</comment>
<gene>
    <name evidence="1" type="ORF">VNI00_008321</name>
</gene>
<dbReference type="AlphaFoldDB" id="A0AAW0CUV5"/>
<sequence>MLTITSVAISRLMLNLRSLASRLGYDEEWIFNNVEISRLNWKKGEREGEIIVEVDDHYEDDQDVELLERRGSMLKDDISMFRQEVF</sequence>
<dbReference type="Proteomes" id="UP001383192">
    <property type="component" value="Unassembled WGS sequence"/>
</dbReference>
<protein>
    <submittedName>
        <fullName evidence="1">Uncharacterized protein</fullName>
    </submittedName>
</protein>
<reference evidence="1 2" key="1">
    <citation type="submission" date="2024-01" db="EMBL/GenBank/DDBJ databases">
        <title>A draft genome for a cacao thread blight-causing isolate of Paramarasmius palmivorus.</title>
        <authorList>
            <person name="Baruah I.K."/>
            <person name="Bukari Y."/>
            <person name="Amoako-Attah I."/>
            <person name="Meinhardt L.W."/>
            <person name="Bailey B.A."/>
            <person name="Cohen S.P."/>
        </authorList>
    </citation>
    <scope>NUCLEOTIDE SEQUENCE [LARGE SCALE GENOMIC DNA]</scope>
    <source>
        <strain evidence="1 2">GH-12</strain>
    </source>
</reference>
<evidence type="ECO:0000313" key="1">
    <source>
        <dbReference type="EMBL" id="KAK7043709.1"/>
    </source>
</evidence>
<evidence type="ECO:0000313" key="2">
    <source>
        <dbReference type="Proteomes" id="UP001383192"/>
    </source>
</evidence>
<dbReference type="EMBL" id="JAYKXP010000028">
    <property type="protein sequence ID" value="KAK7043709.1"/>
    <property type="molecule type" value="Genomic_DNA"/>
</dbReference>
<name>A0AAW0CUV5_9AGAR</name>